<name>A0A7W6H774_9HYPH</name>
<protein>
    <submittedName>
        <fullName evidence="2">Uncharacterized protein</fullName>
    </submittedName>
</protein>
<feature type="region of interest" description="Disordered" evidence="1">
    <location>
        <begin position="121"/>
        <end position="156"/>
    </location>
</feature>
<feature type="region of interest" description="Disordered" evidence="1">
    <location>
        <begin position="168"/>
        <end position="202"/>
    </location>
</feature>
<dbReference type="Proteomes" id="UP000542776">
    <property type="component" value="Unassembled WGS sequence"/>
</dbReference>
<evidence type="ECO:0000313" key="2">
    <source>
        <dbReference type="EMBL" id="MBB3999890.1"/>
    </source>
</evidence>
<organism evidence="2 3">
    <name type="scientific">Aureimonas pseudogalii</name>
    <dbReference type="NCBI Taxonomy" id="1744844"/>
    <lineage>
        <taxon>Bacteria</taxon>
        <taxon>Pseudomonadati</taxon>
        <taxon>Pseudomonadota</taxon>
        <taxon>Alphaproteobacteria</taxon>
        <taxon>Hyphomicrobiales</taxon>
        <taxon>Aurantimonadaceae</taxon>
        <taxon>Aureimonas</taxon>
    </lineage>
</organism>
<proteinExistence type="predicted"/>
<evidence type="ECO:0000313" key="3">
    <source>
        <dbReference type="Proteomes" id="UP000542776"/>
    </source>
</evidence>
<reference evidence="2 3" key="1">
    <citation type="submission" date="2020-08" db="EMBL/GenBank/DDBJ databases">
        <title>Genomic Encyclopedia of Type Strains, Phase IV (KMG-IV): sequencing the most valuable type-strain genomes for metagenomic binning, comparative biology and taxonomic classification.</title>
        <authorList>
            <person name="Goeker M."/>
        </authorList>
    </citation>
    <scope>NUCLEOTIDE SEQUENCE [LARGE SCALE GENOMIC DNA]</scope>
    <source>
        <strain evidence="2 3">DSM 102238</strain>
    </source>
</reference>
<feature type="region of interest" description="Disordered" evidence="1">
    <location>
        <begin position="1"/>
        <end position="26"/>
    </location>
</feature>
<feature type="compositionally biased region" description="Basic residues" evidence="1">
    <location>
        <begin position="179"/>
        <end position="193"/>
    </location>
</feature>
<evidence type="ECO:0000256" key="1">
    <source>
        <dbReference type="SAM" id="MobiDB-lite"/>
    </source>
</evidence>
<dbReference type="AlphaFoldDB" id="A0A7W6H774"/>
<keyword evidence="3" id="KW-1185">Reference proteome</keyword>
<dbReference type="EMBL" id="JACIEK010000013">
    <property type="protein sequence ID" value="MBB3999890.1"/>
    <property type="molecule type" value="Genomic_DNA"/>
</dbReference>
<sequence>MGSLQTPGPPDKGQSSSCRHLPARTRLTCPSRTSVAAGAPTRIAQVDPSSATRLRIAGRSRTPPFIVIGGDRRFSHADVGGRHGRGWPGPHRFWSFLLGSRVSWRNPHRGERQQLVALDGATASGGRGSANARWTRSRDERQATTGPVAPWDATTGAADGSAIAAIPATSGGIGISPMPRRRSRASPGGHHRPPATSWRSPR</sequence>
<accession>A0A7W6H774</accession>
<gene>
    <name evidence="2" type="ORF">GGR04_003762</name>
</gene>
<comment type="caution">
    <text evidence="2">The sequence shown here is derived from an EMBL/GenBank/DDBJ whole genome shotgun (WGS) entry which is preliminary data.</text>
</comment>